<name>A0A183DWP3_9BILA</name>
<dbReference type="EMBL" id="UYRT01079947">
    <property type="protein sequence ID" value="VDN21718.1"/>
    <property type="molecule type" value="Genomic_DNA"/>
</dbReference>
<sequence>MDQLREEFEEELSEFRKMKWESMQSWLAALRRWWLTKMKEKSLLQPTATDLEWELISDTYWWRKVKNYPEEMTADDYLVNVLATEARASKMANWSGVGMLVVVQSQELAFKVPF</sequence>
<reference evidence="3" key="1">
    <citation type="submission" date="2016-06" db="UniProtKB">
        <authorList>
            <consortium name="WormBaseParasite"/>
        </authorList>
    </citation>
    <scope>IDENTIFICATION</scope>
</reference>
<reference evidence="1 2" key="2">
    <citation type="submission" date="2018-11" db="EMBL/GenBank/DDBJ databases">
        <authorList>
            <consortium name="Pathogen Informatics"/>
        </authorList>
    </citation>
    <scope>NUCLEOTIDE SEQUENCE [LARGE SCALE GENOMIC DNA]</scope>
</reference>
<dbReference type="AlphaFoldDB" id="A0A183DWP3"/>
<organism evidence="3">
    <name type="scientific">Gongylonema pulchrum</name>
    <dbReference type="NCBI Taxonomy" id="637853"/>
    <lineage>
        <taxon>Eukaryota</taxon>
        <taxon>Metazoa</taxon>
        <taxon>Ecdysozoa</taxon>
        <taxon>Nematoda</taxon>
        <taxon>Chromadorea</taxon>
        <taxon>Rhabditida</taxon>
        <taxon>Spirurina</taxon>
        <taxon>Spiruromorpha</taxon>
        <taxon>Spiruroidea</taxon>
        <taxon>Gongylonematidae</taxon>
        <taxon>Gongylonema</taxon>
    </lineage>
</organism>
<dbReference type="WBParaSite" id="GPUH_0001314901-mRNA-1">
    <property type="protein sequence ID" value="GPUH_0001314901-mRNA-1"/>
    <property type="gene ID" value="GPUH_0001314901"/>
</dbReference>
<evidence type="ECO:0000313" key="2">
    <source>
        <dbReference type="Proteomes" id="UP000271098"/>
    </source>
</evidence>
<dbReference type="Proteomes" id="UP000271098">
    <property type="component" value="Unassembled WGS sequence"/>
</dbReference>
<accession>A0A183DWP3</accession>
<evidence type="ECO:0000313" key="3">
    <source>
        <dbReference type="WBParaSite" id="GPUH_0001314901-mRNA-1"/>
    </source>
</evidence>
<protein>
    <submittedName>
        <fullName evidence="3">PH domain-containing protein</fullName>
    </submittedName>
</protein>
<proteinExistence type="predicted"/>
<gene>
    <name evidence="1" type="ORF">GPUH_LOCUS13137</name>
</gene>
<evidence type="ECO:0000313" key="1">
    <source>
        <dbReference type="EMBL" id="VDN21718.1"/>
    </source>
</evidence>
<keyword evidence="2" id="KW-1185">Reference proteome</keyword>